<accession>A0A8H4LTV1</accession>
<comment type="caution">
    <text evidence="9">The sequence shown here is derived from an EMBL/GenBank/DDBJ whole genome shotgun (WGS) entry which is preliminary data.</text>
</comment>
<evidence type="ECO:0000256" key="2">
    <source>
        <dbReference type="ARBA" id="ARBA00006865"/>
    </source>
</evidence>
<evidence type="ECO:0000313" key="9">
    <source>
        <dbReference type="EMBL" id="KAF4505319.1"/>
    </source>
</evidence>
<dbReference type="CDD" id="cd02181">
    <property type="entry name" value="GH16_fungal_Lam16A_glucanase"/>
    <property type="match status" value="1"/>
</dbReference>
<comment type="similarity">
    <text evidence="2">Belongs to the glycosyl hydrolase 16 family.</text>
</comment>
<feature type="domain" description="GH16" evidence="8">
    <location>
        <begin position="36"/>
        <end position="302"/>
    </location>
</feature>
<evidence type="ECO:0000256" key="1">
    <source>
        <dbReference type="ARBA" id="ARBA00000124"/>
    </source>
</evidence>
<evidence type="ECO:0000256" key="5">
    <source>
        <dbReference type="ARBA" id="ARBA00023295"/>
    </source>
</evidence>
<name>A0A8H4LTV1_9HYPO</name>
<evidence type="ECO:0000259" key="8">
    <source>
        <dbReference type="PROSITE" id="PS51762"/>
    </source>
</evidence>
<dbReference type="SUPFAM" id="SSF49899">
    <property type="entry name" value="Concanavalin A-like lectins/glucanases"/>
    <property type="match status" value="1"/>
</dbReference>
<evidence type="ECO:0000256" key="6">
    <source>
        <dbReference type="SAM" id="MobiDB-lite"/>
    </source>
</evidence>
<evidence type="ECO:0000256" key="3">
    <source>
        <dbReference type="ARBA" id="ARBA00012599"/>
    </source>
</evidence>
<reference evidence="9 10" key="1">
    <citation type="journal article" date="2020" name="Genome Biol. Evol.">
        <title>A new high-quality draft genome assembly of the Chinese cordyceps Ophiocordyceps sinensis.</title>
        <authorList>
            <person name="Shu R."/>
            <person name="Zhang J."/>
            <person name="Meng Q."/>
            <person name="Zhang H."/>
            <person name="Zhou G."/>
            <person name="Li M."/>
            <person name="Wu P."/>
            <person name="Zhao Y."/>
            <person name="Chen C."/>
            <person name="Qin Q."/>
        </authorList>
    </citation>
    <scope>NUCLEOTIDE SEQUENCE [LARGE SCALE GENOMIC DNA]</scope>
    <source>
        <strain evidence="9 10">IOZ07</strain>
    </source>
</reference>
<evidence type="ECO:0000256" key="4">
    <source>
        <dbReference type="ARBA" id="ARBA00022801"/>
    </source>
</evidence>
<dbReference type="AlphaFoldDB" id="A0A8H4LTV1"/>
<dbReference type="GO" id="GO:0052861">
    <property type="term" value="F:endo-1,3(4)-beta-glucanase activity"/>
    <property type="evidence" value="ECO:0007669"/>
    <property type="project" value="UniProtKB-EC"/>
</dbReference>
<keyword evidence="5" id="KW-0326">Glycosidase</keyword>
<feature type="chain" id="PRO_5034881087" description="endo-1,3(4)-beta-glucanase" evidence="7">
    <location>
        <begin position="25"/>
        <end position="413"/>
    </location>
</feature>
<feature type="compositionally biased region" description="Low complexity" evidence="6">
    <location>
        <begin position="345"/>
        <end position="374"/>
    </location>
</feature>
<dbReference type="EMBL" id="JAAVMX010000008">
    <property type="protein sequence ID" value="KAF4505319.1"/>
    <property type="molecule type" value="Genomic_DNA"/>
</dbReference>
<keyword evidence="7" id="KW-0732">Signal</keyword>
<feature type="compositionally biased region" description="Polar residues" evidence="6">
    <location>
        <begin position="404"/>
        <end position="413"/>
    </location>
</feature>
<dbReference type="InterPro" id="IPR000757">
    <property type="entry name" value="Beta-glucanase-like"/>
</dbReference>
<evidence type="ECO:0000313" key="10">
    <source>
        <dbReference type="Proteomes" id="UP000557566"/>
    </source>
</evidence>
<dbReference type="InterPro" id="IPR013320">
    <property type="entry name" value="ConA-like_dom_sf"/>
</dbReference>
<protein>
    <recommendedName>
        <fullName evidence="3">endo-1,3(4)-beta-glucanase</fullName>
        <ecNumber evidence="3">3.2.1.6</ecNumber>
    </recommendedName>
</protein>
<dbReference type="Gene3D" id="2.60.120.200">
    <property type="match status" value="1"/>
</dbReference>
<sequence length="413" mass="44469">MLLSARRLATGLGGLVLAAGAVEAGSRCSYSLDTTYDWRNFFQSFDFFTEPDPTHGFVEYVDQATAQKGGLIGYGRGNSSRGHGGGQANNGSIVLGVDYKTVNPAKGRRSVRVTSQKSFTHGLFLADISHMPKAACGVWPAFWMFGPNWPTSGEIDIIEGVNLQDRGTVTLHTSPGCNITNEGTLSSTYLKDGECGAGGSSGGCGQQTADTSNYGDGFNAIRGGVYATEWTSEHIAVWFFPRSAIPRDVASGQPNPESWGRPMARFAGGSGCDIDSHFSNNQLVFDTTFCGDWAGNPDVWGSDKTCAAKAATCDDYVAANPGEFRDAFWEINSIKVFQQGRSGGKKPQATQRPPKTTQRPPKTAQPPRQTQGPKSPHPPPRQPQQTQQPHPGWGDSGYGYQPAQPFQSQRWRA</sequence>
<dbReference type="OrthoDB" id="192832at2759"/>
<dbReference type="Proteomes" id="UP000557566">
    <property type="component" value="Unassembled WGS sequence"/>
</dbReference>
<feature type="signal peptide" evidence="7">
    <location>
        <begin position="1"/>
        <end position="24"/>
    </location>
</feature>
<dbReference type="GO" id="GO:0009251">
    <property type="term" value="P:glucan catabolic process"/>
    <property type="evidence" value="ECO:0007669"/>
    <property type="project" value="TreeGrafter"/>
</dbReference>
<dbReference type="FunFam" id="2.60.120.200:FF:000114">
    <property type="entry name" value="Probable endo-1,3(4)-beta-glucanase NFIA_089530"/>
    <property type="match status" value="1"/>
</dbReference>
<comment type="catalytic activity">
    <reaction evidence="1">
        <text>Endohydrolysis of (1-&gt;3)- or (1-&gt;4)-linkages in beta-D-glucans when the glucose residue whose reducing group is involved in the linkage to be hydrolyzed is itself substituted at C-3.</text>
        <dbReference type="EC" id="3.2.1.6"/>
    </reaction>
</comment>
<keyword evidence="10" id="KW-1185">Reference proteome</keyword>
<dbReference type="PANTHER" id="PTHR10963">
    <property type="entry name" value="GLYCOSYL HYDROLASE-RELATED"/>
    <property type="match status" value="1"/>
</dbReference>
<gene>
    <name evidence="9" type="ORF">G6O67_007279</name>
</gene>
<proteinExistence type="inferred from homology"/>
<feature type="region of interest" description="Disordered" evidence="6">
    <location>
        <begin position="338"/>
        <end position="413"/>
    </location>
</feature>
<dbReference type="PANTHER" id="PTHR10963:SF24">
    <property type="entry name" value="GLYCOSIDASE C21B10.07-RELATED"/>
    <property type="match status" value="1"/>
</dbReference>
<dbReference type="Pfam" id="PF26113">
    <property type="entry name" value="GH16_XgeA"/>
    <property type="match status" value="1"/>
</dbReference>
<evidence type="ECO:0000256" key="7">
    <source>
        <dbReference type="SAM" id="SignalP"/>
    </source>
</evidence>
<dbReference type="PROSITE" id="PS51762">
    <property type="entry name" value="GH16_2"/>
    <property type="match status" value="1"/>
</dbReference>
<organism evidence="9 10">
    <name type="scientific">Ophiocordyceps sinensis</name>
    <dbReference type="NCBI Taxonomy" id="72228"/>
    <lineage>
        <taxon>Eukaryota</taxon>
        <taxon>Fungi</taxon>
        <taxon>Dikarya</taxon>
        <taxon>Ascomycota</taxon>
        <taxon>Pezizomycotina</taxon>
        <taxon>Sordariomycetes</taxon>
        <taxon>Hypocreomycetidae</taxon>
        <taxon>Hypocreales</taxon>
        <taxon>Ophiocordycipitaceae</taxon>
        <taxon>Ophiocordyceps</taxon>
    </lineage>
</organism>
<dbReference type="EC" id="3.2.1.6" evidence="3"/>
<keyword evidence="4" id="KW-0378">Hydrolase</keyword>
<dbReference type="InterPro" id="IPR050546">
    <property type="entry name" value="Glycosyl_Hydrlase_16"/>
</dbReference>